<accession>A0A1V4JBB0</accession>
<feature type="compositionally biased region" description="Basic and acidic residues" evidence="1">
    <location>
        <begin position="948"/>
        <end position="964"/>
    </location>
</feature>
<feature type="compositionally biased region" description="Basic and acidic residues" evidence="1">
    <location>
        <begin position="461"/>
        <end position="470"/>
    </location>
</feature>
<dbReference type="OrthoDB" id="9944945at2759"/>
<evidence type="ECO:0000313" key="5">
    <source>
        <dbReference type="Proteomes" id="UP000190648"/>
    </source>
</evidence>
<evidence type="ECO:0000256" key="2">
    <source>
        <dbReference type="SAM" id="SignalP"/>
    </source>
</evidence>
<feature type="compositionally biased region" description="Basic and acidic residues" evidence="1">
    <location>
        <begin position="833"/>
        <end position="857"/>
    </location>
</feature>
<dbReference type="InterPro" id="IPR026713">
    <property type="entry name" value="CRACD-like"/>
</dbReference>
<feature type="compositionally biased region" description="Basic and acidic residues" evidence="1">
    <location>
        <begin position="625"/>
        <end position="642"/>
    </location>
</feature>
<protein>
    <submittedName>
        <fullName evidence="4">KIAA1211-like protein</fullName>
    </submittedName>
</protein>
<feature type="region of interest" description="Disordered" evidence="1">
    <location>
        <begin position="451"/>
        <end position="475"/>
    </location>
</feature>
<feature type="compositionally biased region" description="Polar residues" evidence="1">
    <location>
        <begin position="332"/>
        <end position="343"/>
    </location>
</feature>
<feature type="chain" id="PRO_5012166391" evidence="2">
    <location>
        <begin position="24"/>
        <end position="1023"/>
    </location>
</feature>
<evidence type="ECO:0000313" key="4">
    <source>
        <dbReference type="EMBL" id="OPJ69471.1"/>
    </source>
</evidence>
<feature type="region of interest" description="Disordered" evidence="1">
    <location>
        <begin position="61"/>
        <end position="80"/>
    </location>
</feature>
<organism evidence="4 5">
    <name type="scientific">Patagioenas fasciata monilis</name>
    <dbReference type="NCBI Taxonomy" id="372326"/>
    <lineage>
        <taxon>Eukaryota</taxon>
        <taxon>Metazoa</taxon>
        <taxon>Chordata</taxon>
        <taxon>Craniata</taxon>
        <taxon>Vertebrata</taxon>
        <taxon>Euteleostomi</taxon>
        <taxon>Archelosauria</taxon>
        <taxon>Archosauria</taxon>
        <taxon>Dinosauria</taxon>
        <taxon>Saurischia</taxon>
        <taxon>Theropoda</taxon>
        <taxon>Coelurosauria</taxon>
        <taxon>Aves</taxon>
        <taxon>Neognathae</taxon>
        <taxon>Neoaves</taxon>
        <taxon>Columbimorphae</taxon>
        <taxon>Columbiformes</taxon>
        <taxon>Columbidae</taxon>
        <taxon>Patagioenas</taxon>
    </lineage>
</organism>
<dbReference type="Proteomes" id="UP000190648">
    <property type="component" value="Unassembled WGS sequence"/>
</dbReference>
<dbReference type="InterPro" id="IPR028030">
    <property type="entry name" value="DUF4592"/>
</dbReference>
<feature type="compositionally biased region" description="Polar residues" evidence="1">
    <location>
        <begin position="258"/>
        <end position="270"/>
    </location>
</feature>
<feature type="compositionally biased region" description="Polar residues" evidence="1">
    <location>
        <begin position="717"/>
        <end position="728"/>
    </location>
</feature>
<feature type="region of interest" description="Disordered" evidence="1">
    <location>
        <begin position="788"/>
        <end position="974"/>
    </location>
</feature>
<feature type="region of interest" description="Disordered" evidence="1">
    <location>
        <begin position="507"/>
        <end position="531"/>
    </location>
</feature>
<sequence>MNASNLFLTKTALVTAVLEFTSAASVGLPFICSEIDLKQDLKTEICRNICSGCHMSSSRIMDPKMRETEGDGEDNSGKKKSKFKSFKKFFGKKKRKDTSSSGSSGLKLFQSTSDVAASQDMHVNDDSEDELERHKGIMGSRALSHDSIFIPETGQEPARPVRVFSQENVSDRIRALQLKLQPTMKLGPPPPFGLHAKRTEDAGTSSEDDGLPRSPPEMSLLRENLNSGMTTTFSDSHKHLSSLSLAGTGSEEEEQVTLGRSSRSCSTDSQLFPRHGSAKTGTPQISDSTISPAADFDTPPELSSCLDNSAAKHKLLIKPRNQRSSKMRRFSQRTQSESLTDLSCTPEEEEEEEEEEDDEKERQTDLPHAVFKASNQELPCSTAAAQDVASWPKPRMPEDFPPASRPAMTQPTSESAVAQEVPLPENKPEGCQPTLETTCVKSESSLLLGGKYSATSSYSSPDREVQKQEDSSETPVLLAEDVSDVSINILNQENKEPPTVFSVSKIASEEGSEKNIQKDEQTPVEMPCNKDTKKEAALLSESSKQFCIGSFQPMDSFHVSHPASSTWMGPSASCSLEKTKTAQEAAASGKENSQLLVHKEELLEKKAEKAANELNALRRFSVSSARERPRTRSLHFPERSELESPLNTGFFLSKEKVSLGNEKWKEDLQKGSDLEEEKSSNKKQAWLPESNSENLGKPTEILAGCVSPAVDAMPVPSDSSVIPQNQPSCEDKSPFQVKLRSTSLSLKYRDNSSPESKGIKRYSAEINLENEGLTSFLKGDTAQIKKTADTNIGDSLNQKIKPKAKSSEQLSSKPPLPKKPALQNITLPNTAANKEKQDKAIHSPESRNEDRDLEKKPNPCKLPERSMPSPVAAGDPGRDPDSPTEPAWVSIARQKQRGMQQEQELDREKAVAPDVKSDTEKQNKEKERAEGSVKQQWSKPSHLAPKTPPEEQRKETKFEVKEPLPRTNSLSHYVPVAPSPALVDKEEISHFKKANNAAADQPSWFELAKKKSQAWSDMPRIVK</sequence>
<dbReference type="PANTHER" id="PTHR47743:SF1">
    <property type="entry name" value="CRACD-LIKE PROTEIN"/>
    <property type="match status" value="1"/>
</dbReference>
<feature type="compositionally biased region" description="Polar residues" evidence="1">
    <location>
        <begin position="407"/>
        <end position="416"/>
    </location>
</feature>
<dbReference type="PANTHER" id="PTHR47743">
    <property type="entry name" value="KIAA1210 / KIAA1211 FAMILY MEMBER"/>
    <property type="match status" value="1"/>
</dbReference>
<feature type="compositionally biased region" description="Polar residues" evidence="1">
    <location>
        <begin position="823"/>
        <end position="832"/>
    </location>
</feature>
<feature type="compositionally biased region" description="Basic and acidic residues" evidence="1">
    <location>
        <begin position="668"/>
        <end position="680"/>
    </location>
</feature>
<evidence type="ECO:0000259" key="3">
    <source>
        <dbReference type="Pfam" id="PF15262"/>
    </source>
</evidence>
<dbReference type="Pfam" id="PF15262">
    <property type="entry name" value="DUF4592"/>
    <property type="match status" value="1"/>
</dbReference>
<dbReference type="EMBL" id="LSYS01008075">
    <property type="protein sequence ID" value="OPJ69471.1"/>
    <property type="molecule type" value="Genomic_DNA"/>
</dbReference>
<feature type="domain" description="DUF4592" evidence="3">
    <location>
        <begin position="183"/>
        <end position="327"/>
    </location>
</feature>
<feature type="compositionally biased region" description="Polar residues" evidence="1">
    <location>
        <begin position="224"/>
        <end position="234"/>
    </location>
</feature>
<feature type="compositionally biased region" description="Polar residues" evidence="1">
    <location>
        <begin position="789"/>
        <end position="798"/>
    </location>
</feature>
<name>A0A1V4JBB0_PATFA</name>
<gene>
    <name evidence="4" type="ORF">AV530_012513</name>
</gene>
<proteinExistence type="predicted"/>
<feature type="compositionally biased region" description="Acidic residues" evidence="1">
    <location>
        <begin position="346"/>
        <end position="359"/>
    </location>
</feature>
<feature type="region of interest" description="Disordered" evidence="1">
    <location>
        <begin position="618"/>
        <end position="643"/>
    </location>
</feature>
<feature type="region of interest" description="Disordered" evidence="1">
    <location>
        <begin position="712"/>
        <end position="736"/>
    </location>
</feature>
<keyword evidence="2" id="KW-0732">Signal</keyword>
<feature type="compositionally biased region" description="Basic residues" evidence="1">
    <location>
        <begin position="311"/>
        <end position="331"/>
    </location>
</feature>
<feature type="compositionally biased region" description="Basic and acidic residues" evidence="1">
    <location>
        <begin position="507"/>
        <end position="521"/>
    </location>
</feature>
<keyword evidence="5" id="KW-1185">Reference proteome</keyword>
<feature type="signal peptide" evidence="2">
    <location>
        <begin position="1"/>
        <end position="23"/>
    </location>
</feature>
<dbReference type="AlphaFoldDB" id="A0A1V4JBB0"/>
<feature type="region of interest" description="Disordered" evidence="1">
    <location>
        <begin position="114"/>
        <end position="133"/>
    </location>
</feature>
<dbReference type="STRING" id="372326.A0A1V4JBB0"/>
<reference evidence="4 5" key="1">
    <citation type="submission" date="2016-02" db="EMBL/GenBank/DDBJ databases">
        <title>Band-tailed pigeon sequencing and assembly.</title>
        <authorList>
            <person name="Soares A.E."/>
            <person name="Novak B.J."/>
            <person name="Rice E.S."/>
            <person name="O'Connell B."/>
            <person name="Chang D."/>
            <person name="Weber S."/>
            <person name="Shapiro B."/>
        </authorList>
    </citation>
    <scope>NUCLEOTIDE SEQUENCE [LARGE SCALE GENOMIC DNA]</scope>
    <source>
        <strain evidence="4">BTP2013</strain>
        <tissue evidence="4">Blood</tissue>
    </source>
</reference>
<evidence type="ECO:0000256" key="1">
    <source>
        <dbReference type="SAM" id="MobiDB-lite"/>
    </source>
</evidence>
<comment type="caution">
    <text evidence="4">The sequence shown here is derived from an EMBL/GenBank/DDBJ whole genome shotgun (WGS) entry which is preliminary data.</text>
</comment>
<feature type="region of interest" description="Disordered" evidence="1">
    <location>
        <begin position="183"/>
        <end position="434"/>
    </location>
</feature>
<feature type="region of interest" description="Disordered" evidence="1">
    <location>
        <begin position="668"/>
        <end position="699"/>
    </location>
</feature>
<feature type="compositionally biased region" description="Basic and acidic residues" evidence="1">
    <location>
        <begin position="904"/>
        <end position="931"/>
    </location>
</feature>
<feature type="compositionally biased region" description="Polar residues" evidence="1">
    <location>
        <begin position="279"/>
        <end position="291"/>
    </location>
</feature>